<evidence type="ECO:0000256" key="3">
    <source>
        <dbReference type="ARBA" id="ARBA00022490"/>
    </source>
</evidence>
<reference evidence="13 14" key="1">
    <citation type="submission" date="2018-11" db="EMBL/GenBank/DDBJ databases">
        <authorList>
            <consortium name="Pathogen Informatics"/>
        </authorList>
    </citation>
    <scope>NUCLEOTIDE SEQUENCE [LARGE SCALE GENOMIC DNA]</scope>
    <source>
        <strain evidence="13 14">Egypt</strain>
    </source>
</reference>
<evidence type="ECO:0000256" key="1">
    <source>
        <dbReference type="ARBA" id="ARBA00004123"/>
    </source>
</evidence>
<keyword evidence="14" id="KW-1185">Reference proteome</keyword>
<evidence type="ECO:0000256" key="7">
    <source>
        <dbReference type="ARBA" id="ARBA00022833"/>
    </source>
</evidence>
<evidence type="ECO:0000256" key="10">
    <source>
        <dbReference type="PROSITE-ProRule" id="PRU00042"/>
    </source>
</evidence>
<keyword evidence="3" id="KW-0963">Cytoplasm</keyword>
<evidence type="ECO:0000313" key="14">
    <source>
        <dbReference type="Proteomes" id="UP000272942"/>
    </source>
</evidence>
<evidence type="ECO:0000256" key="8">
    <source>
        <dbReference type="ARBA" id="ARBA00023242"/>
    </source>
</evidence>
<dbReference type="EMBL" id="UZAN01000329">
    <property type="protein sequence ID" value="VDP19023.1"/>
    <property type="molecule type" value="Genomic_DNA"/>
</dbReference>
<keyword evidence="6 10" id="KW-0863">Zinc-finger</keyword>
<evidence type="ECO:0000256" key="6">
    <source>
        <dbReference type="ARBA" id="ARBA00022771"/>
    </source>
</evidence>
<dbReference type="Proteomes" id="UP000272942">
    <property type="component" value="Unassembled WGS sequence"/>
</dbReference>
<evidence type="ECO:0000256" key="9">
    <source>
        <dbReference type="ARBA" id="ARBA00038064"/>
    </source>
</evidence>
<dbReference type="GO" id="GO:0008270">
    <property type="term" value="F:zinc ion binding"/>
    <property type="evidence" value="ECO:0007669"/>
    <property type="project" value="UniProtKB-KW"/>
</dbReference>
<dbReference type="PROSITE" id="PS00028">
    <property type="entry name" value="ZINC_FINGER_C2H2_1"/>
    <property type="match status" value="1"/>
</dbReference>
<keyword evidence="4" id="KW-0690">Ribosome biogenesis</keyword>
<dbReference type="Pfam" id="PF12171">
    <property type="entry name" value="zf-C2H2_jaz"/>
    <property type="match status" value="1"/>
</dbReference>
<dbReference type="GO" id="GO:0043021">
    <property type="term" value="F:ribonucleoprotein complex binding"/>
    <property type="evidence" value="ECO:0007669"/>
    <property type="project" value="UniProtKB-ARBA"/>
</dbReference>
<sequence length="129" mass="14524">MSAAREWCTRENQAGFRPGRDVKEENVDRRLAEATEIDEDLPGLGQYFCVSCAKYFINQHTLDTHRNSKPHKRRLKALEDTPHTQDDADRAAGLTKEGPHSATKRRRTSSPPSVPIPAEHVEPAYIFAG</sequence>
<dbReference type="InterPro" id="IPR022755">
    <property type="entry name" value="Znf_C2H2_jaz"/>
</dbReference>
<evidence type="ECO:0000313" key="13">
    <source>
        <dbReference type="EMBL" id="VDP19023.1"/>
    </source>
</evidence>
<dbReference type="GO" id="GO:0005634">
    <property type="term" value="C:nucleus"/>
    <property type="evidence" value="ECO:0007669"/>
    <property type="project" value="UniProtKB-SubCell"/>
</dbReference>
<dbReference type="SMART" id="SM00451">
    <property type="entry name" value="ZnF_U1"/>
    <property type="match status" value="1"/>
</dbReference>
<dbReference type="InterPro" id="IPR051879">
    <property type="entry name" value="C2H2-ZF_Maturation_Protein"/>
</dbReference>
<dbReference type="Gene3D" id="3.30.160.60">
    <property type="entry name" value="Classic Zinc Finger"/>
    <property type="match status" value="1"/>
</dbReference>
<protein>
    <recommendedName>
        <fullName evidence="12">C2H2-type domain-containing protein</fullName>
    </recommendedName>
</protein>
<keyword evidence="8" id="KW-0539">Nucleus</keyword>
<organism evidence="13 14">
    <name type="scientific">Echinostoma caproni</name>
    <dbReference type="NCBI Taxonomy" id="27848"/>
    <lineage>
        <taxon>Eukaryota</taxon>
        <taxon>Metazoa</taxon>
        <taxon>Spiralia</taxon>
        <taxon>Lophotrochozoa</taxon>
        <taxon>Platyhelminthes</taxon>
        <taxon>Trematoda</taxon>
        <taxon>Digenea</taxon>
        <taxon>Plagiorchiida</taxon>
        <taxon>Echinostomata</taxon>
        <taxon>Echinostomatoidea</taxon>
        <taxon>Echinostomatidae</taxon>
        <taxon>Echinostoma</taxon>
    </lineage>
</organism>
<evidence type="ECO:0000256" key="5">
    <source>
        <dbReference type="ARBA" id="ARBA00022723"/>
    </source>
</evidence>
<dbReference type="InterPro" id="IPR013087">
    <property type="entry name" value="Znf_C2H2_type"/>
</dbReference>
<dbReference type="SUPFAM" id="SSF57667">
    <property type="entry name" value="beta-beta-alpha zinc fingers"/>
    <property type="match status" value="1"/>
</dbReference>
<dbReference type="OrthoDB" id="24683at2759"/>
<evidence type="ECO:0000256" key="11">
    <source>
        <dbReference type="SAM" id="MobiDB-lite"/>
    </source>
</evidence>
<dbReference type="InterPro" id="IPR036236">
    <property type="entry name" value="Znf_C2H2_sf"/>
</dbReference>
<feature type="region of interest" description="Disordered" evidence="11">
    <location>
        <begin position="62"/>
        <end position="122"/>
    </location>
</feature>
<evidence type="ECO:0000256" key="2">
    <source>
        <dbReference type="ARBA" id="ARBA00004496"/>
    </source>
</evidence>
<dbReference type="PANTHER" id="PTHR46095">
    <property type="entry name" value="ZINC FINGER PROTEIN 593"/>
    <property type="match status" value="1"/>
</dbReference>
<dbReference type="GO" id="GO:0005737">
    <property type="term" value="C:cytoplasm"/>
    <property type="evidence" value="ECO:0007669"/>
    <property type="project" value="UniProtKB-SubCell"/>
</dbReference>
<dbReference type="PANTHER" id="PTHR46095:SF1">
    <property type="entry name" value="ZINC FINGER PROTEIN 593"/>
    <property type="match status" value="1"/>
</dbReference>
<keyword evidence="7" id="KW-0862">Zinc</keyword>
<comment type="subcellular location">
    <subcellularLocation>
        <location evidence="2">Cytoplasm</location>
    </subcellularLocation>
    <subcellularLocation>
        <location evidence="1">Nucleus</location>
    </subcellularLocation>
</comment>
<gene>
    <name evidence="13" type="ORF">ECPE_LOCUS123</name>
</gene>
<comment type="similarity">
    <text evidence="9">Belongs to the ZNF593/BUD20 C2H2-type zinc-finger protein family.</text>
</comment>
<feature type="compositionally biased region" description="Basic and acidic residues" evidence="11">
    <location>
        <begin position="76"/>
        <end position="90"/>
    </location>
</feature>
<dbReference type="PROSITE" id="PS50157">
    <property type="entry name" value="ZINC_FINGER_C2H2_2"/>
    <property type="match status" value="1"/>
</dbReference>
<dbReference type="GO" id="GO:0042254">
    <property type="term" value="P:ribosome biogenesis"/>
    <property type="evidence" value="ECO:0007669"/>
    <property type="project" value="UniProtKB-KW"/>
</dbReference>
<feature type="domain" description="C2H2-type" evidence="12">
    <location>
        <begin position="47"/>
        <end position="76"/>
    </location>
</feature>
<dbReference type="AlphaFoldDB" id="A0A3P8FA48"/>
<dbReference type="FunFam" id="3.30.160.60:FF:000299">
    <property type="entry name" value="Zinc finger protein 593"/>
    <property type="match status" value="1"/>
</dbReference>
<name>A0A3P8FA48_9TREM</name>
<keyword evidence="5" id="KW-0479">Metal-binding</keyword>
<evidence type="ECO:0000259" key="12">
    <source>
        <dbReference type="PROSITE" id="PS50157"/>
    </source>
</evidence>
<dbReference type="InterPro" id="IPR003604">
    <property type="entry name" value="Matrin/U1-like-C_Znf_C2H2"/>
</dbReference>
<dbReference type="GO" id="GO:0003676">
    <property type="term" value="F:nucleic acid binding"/>
    <property type="evidence" value="ECO:0007669"/>
    <property type="project" value="InterPro"/>
</dbReference>
<proteinExistence type="inferred from homology"/>
<evidence type="ECO:0000256" key="4">
    <source>
        <dbReference type="ARBA" id="ARBA00022517"/>
    </source>
</evidence>
<accession>A0A3P8FA48</accession>